<dbReference type="SUPFAM" id="SSF103473">
    <property type="entry name" value="MFS general substrate transporter"/>
    <property type="match status" value="1"/>
</dbReference>
<keyword evidence="2 6" id="KW-0812">Transmembrane</keyword>
<proteinExistence type="predicted"/>
<dbReference type="PANTHER" id="PTHR42718">
    <property type="entry name" value="MAJOR FACILITATOR SUPERFAMILY MULTIDRUG TRANSPORTER MFSC"/>
    <property type="match status" value="1"/>
</dbReference>
<sequence length="131" mass="13535">MTTPTPTRSTATKRITLLVVCVTTAMLMLDIAVVNTALPSIAVDLDAGVSSLQWVIDAYTLVLATVVPGAGSWADRRGPRSRGVCGVPAHPAADRTCVRGHRGGHGRIPGGDGMRSRGAPGENCPYTATIA</sequence>
<dbReference type="EMBL" id="AZXY01000008">
    <property type="protein sequence ID" value="KSZ57699.1"/>
    <property type="molecule type" value="Genomic_DNA"/>
</dbReference>
<evidence type="ECO:0000256" key="4">
    <source>
        <dbReference type="ARBA" id="ARBA00023136"/>
    </source>
</evidence>
<dbReference type="GO" id="GO:0016020">
    <property type="term" value="C:membrane"/>
    <property type="evidence" value="ECO:0007669"/>
    <property type="project" value="UniProtKB-SubCell"/>
</dbReference>
<evidence type="ECO:0000313" key="8">
    <source>
        <dbReference type="Proteomes" id="UP000053060"/>
    </source>
</evidence>
<accession>A0A0V9UI68</accession>
<dbReference type="PANTHER" id="PTHR42718:SF49">
    <property type="entry name" value="EXPORT PROTEIN"/>
    <property type="match status" value="1"/>
</dbReference>
<keyword evidence="3 6" id="KW-1133">Transmembrane helix</keyword>
<keyword evidence="4 6" id="KW-0472">Membrane</keyword>
<dbReference type="AlphaFoldDB" id="A0A0V9UI68"/>
<feature type="region of interest" description="Disordered" evidence="5">
    <location>
        <begin position="98"/>
        <end position="131"/>
    </location>
</feature>
<evidence type="ECO:0000313" key="7">
    <source>
        <dbReference type="EMBL" id="KSZ57699.1"/>
    </source>
</evidence>
<feature type="transmembrane region" description="Helical" evidence="6">
    <location>
        <begin position="15"/>
        <end position="34"/>
    </location>
</feature>
<dbReference type="PATRIC" id="fig|1441730.3.peg.3601"/>
<organism evidence="7 8">
    <name type="scientific">Rhodococcus pyridinivorans KG-16</name>
    <dbReference type="NCBI Taxonomy" id="1441730"/>
    <lineage>
        <taxon>Bacteria</taxon>
        <taxon>Bacillati</taxon>
        <taxon>Actinomycetota</taxon>
        <taxon>Actinomycetes</taxon>
        <taxon>Mycobacteriales</taxon>
        <taxon>Nocardiaceae</taxon>
        <taxon>Rhodococcus</taxon>
    </lineage>
</organism>
<comment type="caution">
    <text evidence="7">The sequence shown here is derived from an EMBL/GenBank/DDBJ whole genome shotgun (WGS) entry which is preliminary data.</text>
</comment>
<dbReference type="Proteomes" id="UP000053060">
    <property type="component" value="Unassembled WGS sequence"/>
</dbReference>
<dbReference type="Gene3D" id="1.20.1720.10">
    <property type="entry name" value="Multidrug resistance protein D"/>
    <property type="match status" value="1"/>
</dbReference>
<dbReference type="InterPro" id="IPR036259">
    <property type="entry name" value="MFS_trans_sf"/>
</dbReference>
<gene>
    <name evidence="7" type="ORF">Z045_17265</name>
</gene>
<reference evidence="8" key="1">
    <citation type="submission" date="2015-01" db="EMBL/GenBank/DDBJ databases">
        <title>Draft genome sequence of Rhodococcus pyridinivorans strain KG-16, a hydrocarbon-degrading bacterium.</title>
        <authorList>
            <person name="Aggarwal R.K."/>
            <person name="Dawar C."/>
        </authorList>
    </citation>
    <scope>NUCLEOTIDE SEQUENCE [LARGE SCALE GENOMIC DNA]</scope>
    <source>
        <strain evidence="8">KG-16</strain>
    </source>
</reference>
<reference evidence="7 8" key="2">
    <citation type="journal article" date="2016" name="Genome Announc.">
        <title>Draft Genome Sequence of a Versatile Hydrocarbon-Degrading Bacterium, Rhodococcus pyridinivorans Strain KG-16, Collected from Oil Fields in India.</title>
        <authorList>
            <person name="Aggarwal R.K."/>
            <person name="Dawar C."/>
            <person name="Phanindranath R."/>
            <person name="Mutnuri L."/>
            <person name="Dayal A.M."/>
        </authorList>
    </citation>
    <scope>NUCLEOTIDE SEQUENCE [LARGE SCALE GENOMIC DNA]</scope>
    <source>
        <strain evidence="7 8">KG-16</strain>
    </source>
</reference>
<feature type="transmembrane region" description="Helical" evidence="6">
    <location>
        <begin position="54"/>
        <end position="74"/>
    </location>
</feature>
<evidence type="ECO:0000256" key="6">
    <source>
        <dbReference type="SAM" id="Phobius"/>
    </source>
</evidence>
<dbReference type="RefSeq" id="WP_060652931.1">
    <property type="nucleotide sequence ID" value="NZ_AZXY01000008.1"/>
</dbReference>
<comment type="subcellular location">
    <subcellularLocation>
        <location evidence="1">Membrane</location>
        <topology evidence="1">Multi-pass membrane protein</topology>
    </subcellularLocation>
</comment>
<evidence type="ECO:0000256" key="2">
    <source>
        <dbReference type="ARBA" id="ARBA00022692"/>
    </source>
</evidence>
<evidence type="ECO:0000256" key="3">
    <source>
        <dbReference type="ARBA" id="ARBA00022989"/>
    </source>
</evidence>
<evidence type="ECO:0000256" key="5">
    <source>
        <dbReference type="SAM" id="MobiDB-lite"/>
    </source>
</evidence>
<evidence type="ECO:0000256" key="1">
    <source>
        <dbReference type="ARBA" id="ARBA00004141"/>
    </source>
</evidence>
<name>A0A0V9UI68_9NOCA</name>
<protein>
    <recommendedName>
        <fullName evidence="9">Major facilitator superfamily (MFS) profile domain-containing protein</fullName>
    </recommendedName>
</protein>
<evidence type="ECO:0008006" key="9">
    <source>
        <dbReference type="Google" id="ProtNLM"/>
    </source>
</evidence>